<dbReference type="Proteomes" id="UP001596328">
    <property type="component" value="Unassembled WGS sequence"/>
</dbReference>
<evidence type="ECO:0000313" key="2">
    <source>
        <dbReference type="EMBL" id="MFC6726738.1"/>
    </source>
</evidence>
<feature type="non-terminal residue" evidence="2">
    <location>
        <position position="67"/>
    </location>
</feature>
<evidence type="ECO:0008006" key="4">
    <source>
        <dbReference type="Google" id="ProtNLM"/>
    </source>
</evidence>
<gene>
    <name evidence="2" type="ORF">ACFQE1_20665</name>
</gene>
<evidence type="ECO:0000313" key="3">
    <source>
        <dbReference type="Proteomes" id="UP001596328"/>
    </source>
</evidence>
<dbReference type="AlphaFoldDB" id="A0ABD5S6F7"/>
<comment type="caution">
    <text evidence="2">The sequence shown here is derived from an EMBL/GenBank/DDBJ whole genome shotgun (WGS) entry which is preliminary data.</text>
</comment>
<proteinExistence type="predicted"/>
<dbReference type="EMBL" id="JBHSWU010001353">
    <property type="protein sequence ID" value="MFC6726738.1"/>
    <property type="molecule type" value="Genomic_DNA"/>
</dbReference>
<feature type="transmembrane region" description="Helical" evidence="1">
    <location>
        <begin position="46"/>
        <end position="66"/>
    </location>
</feature>
<name>A0ABD5S6F7_9EURY</name>
<feature type="transmembrane region" description="Helical" evidence="1">
    <location>
        <begin position="18"/>
        <end position="40"/>
    </location>
</feature>
<keyword evidence="1" id="KW-0472">Membrane</keyword>
<protein>
    <recommendedName>
        <fullName evidence="4">Branched-chain amino acid ABC transporter permease</fullName>
    </recommendedName>
</protein>
<reference evidence="2 3" key="1">
    <citation type="journal article" date="2019" name="Int. J. Syst. Evol. Microbiol.">
        <title>The Global Catalogue of Microorganisms (GCM) 10K type strain sequencing project: providing services to taxonomists for standard genome sequencing and annotation.</title>
        <authorList>
            <consortium name="The Broad Institute Genomics Platform"/>
            <consortium name="The Broad Institute Genome Sequencing Center for Infectious Disease"/>
            <person name="Wu L."/>
            <person name="Ma J."/>
        </authorList>
    </citation>
    <scope>NUCLEOTIDE SEQUENCE [LARGE SCALE GENOMIC DNA]</scope>
    <source>
        <strain evidence="2 3">NBRC 111368</strain>
    </source>
</reference>
<keyword evidence="3" id="KW-1185">Reference proteome</keyword>
<dbReference type="Pfam" id="PF26071">
    <property type="entry name" value="DUF8028"/>
    <property type="match status" value="1"/>
</dbReference>
<keyword evidence="1" id="KW-1133">Transmembrane helix</keyword>
<evidence type="ECO:0000256" key="1">
    <source>
        <dbReference type="SAM" id="Phobius"/>
    </source>
</evidence>
<sequence length="67" mass="6680">MSGASSTASDRTPNGASAFAVSAAGMAVAPLRFVGFWAAIAFPFLYVPLLMGGLAGNEATVFVALLA</sequence>
<dbReference type="InterPro" id="IPR058341">
    <property type="entry name" value="DUF8028"/>
</dbReference>
<accession>A0ABD5S6F7</accession>
<keyword evidence="1" id="KW-0812">Transmembrane</keyword>
<organism evidence="2 3">
    <name type="scientific">Halobium palmae</name>
    <dbReference type="NCBI Taxonomy" id="1776492"/>
    <lineage>
        <taxon>Archaea</taxon>
        <taxon>Methanobacteriati</taxon>
        <taxon>Methanobacteriota</taxon>
        <taxon>Stenosarchaea group</taxon>
        <taxon>Halobacteria</taxon>
        <taxon>Halobacteriales</taxon>
        <taxon>Haloferacaceae</taxon>
        <taxon>Halobium</taxon>
    </lineage>
</organism>